<evidence type="ECO:0000313" key="2">
    <source>
        <dbReference type="Proteomes" id="UP000037069"/>
    </source>
</evidence>
<name>A0A0L0CNL5_LUCCU</name>
<dbReference type="EMBL" id="JRES01000146">
    <property type="protein sequence ID" value="KNC33822.1"/>
    <property type="molecule type" value="Genomic_DNA"/>
</dbReference>
<feature type="non-terminal residue" evidence="1">
    <location>
        <position position="1"/>
    </location>
</feature>
<comment type="caution">
    <text evidence="1">The sequence shown here is derived from an EMBL/GenBank/DDBJ whole genome shotgun (WGS) entry which is preliminary data.</text>
</comment>
<evidence type="ECO:0000313" key="1">
    <source>
        <dbReference type="EMBL" id="KNC33822.1"/>
    </source>
</evidence>
<gene>
    <name evidence="1" type="ORF">FF38_09241</name>
</gene>
<sequence>NYNLPNYWPLCLQNIPNCQDPFIILELNFRDRSSRKAMFPLHIYFDLYSDNGTYLVGPCQLLKKERQEFLKHLRCSIIEANSFQNLK</sequence>
<organism evidence="1 2">
    <name type="scientific">Lucilia cuprina</name>
    <name type="common">Green bottle fly</name>
    <name type="synonym">Australian sheep blowfly</name>
    <dbReference type="NCBI Taxonomy" id="7375"/>
    <lineage>
        <taxon>Eukaryota</taxon>
        <taxon>Metazoa</taxon>
        <taxon>Ecdysozoa</taxon>
        <taxon>Arthropoda</taxon>
        <taxon>Hexapoda</taxon>
        <taxon>Insecta</taxon>
        <taxon>Pterygota</taxon>
        <taxon>Neoptera</taxon>
        <taxon>Endopterygota</taxon>
        <taxon>Diptera</taxon>
        <taxon>Brachycera</taxon>
        <taxon>Muscomorpha</taxon>
        <taxon>Oestroidea</taxon>
        <taxon>Calliphoridae</taxon>
        <taxon>Luciliinae</taxon>
        <taxon>Lucilia</taxon>
    </lineage>
</organism>
<keyword evidence="2" id="KW-1185">Reference proteome</keyword>
<protein>
    <submittedName>
        <fullName evidence="1">Uncharacterized protein</fullName>
    </submittedName>
</protein>
<dbReference type="Proteomes" id="UP000037069">
    <property type="component" value="Unassembled WGS sequence"/>
</dbReference>
<proteinExistence type="predicted"/>
<feature type="non-terminal residue" evidence="1">
    <location>
        <position position="87"/>
    </location>
</feature>
<dbReference type="AlphaFoldDB" id="A0A0L0CNL5"/>
<accession>A0A0L0CNL5</accession>
<reference evidence="1 2" key="1">
    <citation type="journal article" date="2015" name="Nat. Commun.">
        <title>Lucilia cuprina genome unlocks parasitic fly biology to underpin future interventions.</title>
        <authorList>
            <person name="Anstead C.A."/>
            <person name="Korhonen P.K."/>
            <person name="Young N.D."/>
            <person name="Hall R.S."/>
            <person name="Jex A.R."/>
            <person name="Murali S.C."/>
            <person name="Hughes D.S."/>
            <person name="Lee S.F."/>
            <person name="Perry T."/>
            <person name="Stroehlein A.J."/>
            <person name="Ansell B.R."/>
            <person name="Breugelmans B."/>
            <person name="Hofmann A."/>
            <person name="Qu J."/>
            <person name="Dugan S."/>
            <person name="Lee S.L."/>
            <person name="Chao H."/>
            <person name="Dinh H."/>
            <person name="Han Y."/>
            <person name="Doddapaneni H.V."/>
            <person name="Worley K.C."/>
            <person name="Muzny D.M."/>
            <person name="Ioannidis P."/>
            <person name="Waterhouse R.M."/>
            <person name="Zdobnov E.M."/>
            <person name="James P.J."/>
            <person name="Bagnall N.H."/>
            <person name="Kotze A.C."/>
            <person name="Gibbs R.A."/>
            <person name="Richards S."/>
            <person name="Batterham P."/>
            <person name="Gasser R.B."/>
        </authorList>
    </citation>
    <scope>NUCLEOTIDE SEQUENCE [LARGE SCALE GENOMIC DNA]</scope>
    <source>
        <strain evidence="1 2">LS</strain>
        <tissue evidence="1">Full body</tissue>
    </source>
</reference>